<proteinExistence type="predicted"/>
<dbReference type="AlphaFoldDB" id="A0AAJ5W0Y4"/>
<sequence>MGEQLGDGYVTGFWEGTESPKQIMLREGGIALSCQWSTGDVSTTPDGEFRTPSLDIANGAHWQWADLAALDGAEEVTVEGAESAVLVPDPERPSVQRLFATDGTNVIQANVADADFLVLIAERAFAALG</sequence>
<dbReference type="Proteomes" id="UP001213972">
    <property type="component" value="Chromosome"/>
</dbReference>
<dbReference type="EMBL" id="CP119321">
    <property type="protein sequence ID" value="WEK13208.1"/>
    <property type="molecule type" value="Genomic_DNA"/>
</dbReference>
<evidence type="ECO:0000313" key="2">
    <source>
        <dbReference type="Proteomes" id="UP001213972"/>
    </source>
</evidence>
<organism evidence="1 2">
    <name type="scientific">Candidatus Microbacterium phytovorans</name>
    <dbReference type="NCBI Taxonomy" id="3121374"/>
    <lineage>
        <taxon>Bacteria</taxon>
        <taxon>Bacillati</taxon>
        <taxon>Actinomycetota</taxon>
        <taxon>Actinomycetes</taxon>
        <taxon>Micrococcales</taxon>
        <taxon>Microbacteriaceae</taxon>
        <taxon>Microbacterium</taxon>
    </lineage>
</organism>
<evidence type="ECO:0000313" key="1">
    <source>
        <dbReference type="EMBL" id="WEK13208.1"/>
    </source>
</evidence>
<protein>
    <submittedName>
        <fullName evidence="1">Uncharacterized protein</fullName>
    </submittedName>
</protein>
<name>A0AAJ5W0Y4_9MICO</name>
<accession>A0AAJ5W0Y4</accession>
<gene>
    <name evidence="1" type="ORF">P0Y48_12215</name>
</gene>
<reference evidence="1" key="1">
    <citation type="submission" date="2023-03" db="EMBL/GenBank/DDBJ databases">
        <title>Andean soil-derived lignocellulolytic bacterial consortium as a source of novel taxa and putative plastic-active enzymes.</title>
        <authorList>
            <person name="Diaz-Garcia L."/>
            <person name="Chuvochina M."/>
            <person name="Feuerriegel G."/>
            <person name="Bunk B."/>
            <person name="Sproer C."/>
            <person name="Streit W.R."/>
            <person name="Rodriguez L.M."/>
            <person name="Overmann J."/>
            <person name="Jimenez D.J."/>
        </authorList>
    </citation>
    <scope>NUCLEOTIDE SEQUENCE</scope>
    <source>
        <strain evidence="1">MAG 4610</strain>
    </source>
</reference>